<dbReference type="InterPro" id="IPR004338">
    <property type="entry name" value="NqrB/RnfD"/>
</dbReference>
<keyword evidence="6 10" id="KW-1278">Translocase</keyword>
<feature type="modified residue" description="FMN phosphoryl threonine" evidence="10">
    <location>
        <position position="187"/>
    </location>
</feature>
<keyword evidence="10" id="KW-1003">Cell membrane</keyword>
<gene>
    <name evidence="10" type="primary">rnfD</name>
    <name evidence="11" type="ORF">CWI78_03110</name>
</gene>
<dbReference type="GO" id="GO:0055085">
    <property type="term" value="P:transmembrane transport"/>
    <property type="evidence" value="ECO:0007669"/>
    <property type="project" value="InterPro"/>
</dbReference>
<comment type="caution">
    <text evidence="11">The sequence shown here is derived from an EMBL/GenBank/DDBJ whole genome shotgun (WGS) entry which is preliminary data.</text>
</comment>
<dbReference type="RefSeq" id="WP_126780138.1">
    <property type="nucleotide sequence ID" value="NZ_PIQC01000001.1"/>
</dbReference>
<comment type="function">
    <text evidence="10">Part of a membrane-bound complex that couples electron transfer with translocation of ions across the membrane.</text>
</comment>
<reference evidence="12" key="1">
    <citation type="journal article" date="2018" name="Front. Microbiol.">
        <title>Genome-Based Analysis Reveals the Taxonomy and Diversity of the Family Idiomarinaceae.</title>
        <authorList>
            <person name="Liu Y."/>
            <person name="Lai Q."/>
            <person name="Shao Z."/>
        </authorList>
    </citation>
    <scope>NUCLEOTIDE SEQUENCE [LARGE SCALE GENOMIC DNA]</scope>
    <source>
        <strain evidence="12">R22</strain>
    </source>
</reference>
<evidence type="ECO:0000256" key="3">
    <source>
        <dbReference type="ARBA" id="ARBA00022630"/>
    </source>
</evidence>
<feature type="transmembrane region" description="Helical" evidence="10">
    <location>
        <begin position="298"/>
        <end position="316"/>
    </location>
</feature>
<evidence type="ECO:0000256" key="4">
    <source>
        <dbReference type="ARBA" id="ARBA00022643"/>
    </source>
</evidence>
<comment type="cofactor">
    <cofactor evidence="10">
        <name>FMN</name>
        <dbReference type="ChEBI" id="CHEBI:58210"/>
    </cofactor>
</comment>
<dbReference type="PANTHER" id="PTHR30578:SF0">
    <property type="entry name" value="ION-TRANSLOCATING OXIDOREDUCTASE COMPLEX SUBUNIT D"/>
    <property type="match status" value="1"/>
</dbReference>
<dbReference type="HAMAP" id="MF_00462">
    <property type="entry name" value="RsxD_RnfD"/>
    <property type="match status" value="1"/>
</dbReference>
<evidence type="ECO:0000256" key="2">
    <source>
        <dbReference type="ARBA" id="ARBA00022553"/>
    </source>
</evidence>
<comment type="subunit">
    <text evidence="10">The complex is composed of six subunits: RnfA, RnfB, RnfC, RnfD, RnfE and RnfG.</text>
</comment>
<keyword evidence="8 10" id="KW-1133">Transmembrane helix</keyword>
<dbReference type="NCBIfam" id="TIGR01946">
    <property type="entry name" value="rnfD"/>
    <property type="match status" value="1"/>
</dbReference>
<evidence type="ECO:0000313" key="11">
    <source>
        <dbReference type="EMBL" id="RUO73435.1"/>
    </source>
</evidence>
<feature type="transmembrane region" description="Helical" evidence="10">
    <location>
        <begin position="211"/>
        <end position="234"/>
    </location>
</feature>
<keyword evidence="10" id="KW-0997">Cell inner membrane</keyword>
<keyword evidence="12" id="KW-1185">Reference proteome</keyword>
<name>A0A432Z6G2_9GAMM</name>
<comment type="subcellular location">
    <subcellularLocation>
        <location evidence="10">Cell inner membrane</location>
        <topology evidence="10">Multi-pass membrane protein</topology>
    </subcellularLocation>
</comment>
<dbReference type="OrthoDB" id="9776359at2"/>
<dbReference type="Pfam" id="PF03116">
    <property type="entry name" value="NQR2_RnfD_RnfE"/>
    <property type="match status" value="1"/>
</dbReference>
<evidence type="ECO:0000256" key="5">
    <source>
        <dbReference type="ARBA" id="ARBA00022692"/>
    </source>
</evidence>
<keyword evidence="2 10" id="KW-0597">Phosphoprotein</keyword>
<dbReference type="PANTHER" id="PTHR30578">
    <property type="entry name" value="ELECTRON TRANSPORT COMPLEX PROTEIN RNFD"/>
    <property type="match status" value="1"/>
</dbReference>
<evidence type="ECO:0000256" key="8">
    <source>
        <dbReference type="ARBA" id="ARBA00022989"/>
    </source>
</evidence>
<dbReference type="EC" id="7.-.-.-" evidence="10"/>
<organism evidence="11 12">
    <name type="scientific">Idiomarina ramblicola</name>
    <dbReference type="NCBI Taxonomy" id="263724"/>
    <lineage>
        <taxon>Bacteria</taxon>
        <taxon>Pseudomonadati</taxon>
        <taxon>Pseudomonadota</taxon>
        <taxon>Gammaproteobacteria</taxon>
        <taxon>Alteromonadales</taxon>
        <taxon>Idiomarinaceae</taxon>
        <taxon>Idiomarina</taxon>
    </lineage>
</organism>
<keyword evidence="3 10" id="KW-0285">Flavoprotein</keyword>
<evidence type="ECO:0000256" key="7">
    <source>
        <dbReference type="ARBA" id="ARBA00022982"/>
    </source>
</evidence>
<dbReference type="EMBL" id="PIQC01000001">
    <property type="protein sequence ID" value="RUO73435.1"/>
    <property type="molecule type" value="Genomic_DNA"/>
</dbReference>
<keyword evidence="1 10" id="KW-0813">Transport</keyword>
<dbReference type="Proteomes" id="UP000288058">
    <property type="component" value="Unassembled WGS sequence"/>
</dbReference>
<evidence type="ECO:0000256" key="9">
    <source>
        <dbReference type="ARBA" id="ARBA00023136"/>
    </source>
</evidence>
<evidence type="ECO:0000313" key="12">
    <source>
        <dbReference type="Proteomes" id="UP000288058"/>
    </source>
</evidence>
<accession>A0A432Z6G2</accession>
<feature type="transmembrane region" description="Helical" evidence="10">
    <location>
        <begin position="241"/>
        <end position="262"/>
    </location>
</feature>
<dbReference type="AlphaFoldDB" id="A0A432Z6G2"/>
<proteinExistence type="inferred from homology"/>
<keyword evidence="4 10" id="KW-0288">FMN</keyword>
<evidence type="ECO:0000256" key="6">
    <source>
        <dbReference type="ARBA" id="ARBA00022967"/>
    </source>
</evidence>
<keyword evidence="7 10" id="KW-0249">Electron transport</keyword>
<keyword evidence="9 10" id="KW-0472">Membrane</keyword>
<sequence>MSFRIAPSPHGHNQRTTSEMMRWVCYALVPGVLLQSFFFGPGIWFQIILALGTAVLAEMACTVARDRPAFSALRDNTAIVTAILLAISIPSLAPWWVIVIGTLFAIVVVKHVYGGMGQNLFNPAMAGYVLLLISFPVQMTNWLPVSTISEHSLTLWQTLHTIVFEYTPAGYSVEQLRAGIDGVTMATPLDTIKTELTRGYTLTEIYQGPEFSYFAGAGWQWINLGFLVGGLLLIQQRIISWHIPLGFLGGLCIPAFIAHIFAPDLMPGPIVHALSGATMLGAFFIATDPVSAATSNRGRVIFGLLIGFLIFVIRSWGGYPDAVAFAVLLANMCVPLIDRYTRPVVYGHGD</sequence>
<feature type="transmembrane region" description="Helical" evidence="10">
    <location>
        <begin position="268"/>
        <end position="286"/>
    </location>
</feature>
<evidence type="ECO:0000256" key="1">
    <source>
        <dbReference type="ARBA" id="ARBA00022448"/>
    </source>
</evidence>
<feature type="transmembrane region" description="Helical" evidence="10">
    <location>
        <begin position="20"/>
        <end position="37"/>
    </location>
</feature>
<dbReference type="GO" id="GO:0005886">
    <property type="term" value="C:plasma membrane"/>
    <property type="evidence" value="ECO:0007669"/>
    <property type="project" value="UniProtKB-SubCell"/>
</dbReference>
<dbReference type="InterPro" id="IPR011303">
    <property type="entry name" value="RnfD_bac"/>
</dbReference>
<protein>
    <recommendedName>
        <fullName evidence="10">Ion-translocating oxidoreductase complex subunit D</fullName>
        <ecNumber evidence="10">7.-.-.-</ecNumber>
    </recommendedName>
    <alternativeName>
        <fullName evidence="10">Rnf electron transport complex subunit D</fullName>
    </alternativeName>
</protein>
<feature type="transmembrane region" description="Helical" evidence="10">
    <location>
        <begin position="73"/>
        <end position="89"/>
    </location>
</feature>
<keyword evidence="5 10" id="KW-0812">Transmembrane</keyword>
<dbReference type="NCBIfam" id="NF002011">
    <property type="entry name" value="PRK00816.1"/>
    <property type="match status" value="1"/>
</dbReference>
<feature type="transmembrane region" description="Helical" evidence="10">
    <location>
        <begin position="120"/>
        <end position="137"/>
    </location>
</feature>
<evidence type="ECO:0000256" key="10">
    <source>
        <dbReference type="HAMAP-Rule" id="MF_00462"/>
    </source>
</evidence>
<comment type="similarity">
    <text evidence="10">Belongs to the NqrB/RnfD family.</text>
</comment>
<dbReference type="GO" id="GO:0022900">
    <property type="term" value="P:electron transport chain"/>
    <property type="evidence" value="ECO:0007669"/>
    <property type="project" value="UniProtKB-UniRule"/>
</dbReference>